<evidence type="ECO:0000259" key="3">
    <source>
        <dbReference type="Pfam" id="PF00149"/>
    </source>
</evidence>
<reference evidence="5 6" key="1">
    <citation type="submission" date="2019-03" db="EMBL/GenBank/DDBJ databases">
        <title>Dyadobacter AR-3-6 sp. nov., isolated from arctic soil.</title>
        <authorList>
            <person name="Chaudhary D.K."/>
        </authorList>
    </citation>
    <scope>NUCLEOTIDE SEQUENCE [LARGE SCALE GENOMIC DNA]</scope>
    <source>
        <strain evidence="5 6">AR-3-6</strain>
    </source>
</reference>
<dbReference type="NCBIfam" id="TIGR04183">
    <property type="entry name" value="Por_Secre_tail"/>
    <property type="match status" value="1"/>
</dbReference>
<dbReference type="Pfam" id="PF00149">
    <property type="entry name" value="Metallophos"/>
    <property type="match status" value="1"/>
</dbReference>
<dbReference type="InterPro" id="IPR004843">
    <property type="entry name" value="Calcineurin-like_PHP"/>
</dbReference>
<dbReference type="Pfam" id="PF16656">
    <property type="entry name" value="Pur_ac_phosph_N"/>
    <property type="match status" value="1"/>
</dbReference>
<evidence type="ECO:0000313" key="5">
    <source>
        <dbReference type="EMBL" id="TDE15465.1"/>
    </source>
</evidence>
<evidence type="ECO:0000313" key="6">
    <source>
        <dbReference type="Proteomes" id="UP000294850"/>
    </source>
</evidence>
<comment type="caution">
    <text evidence="5">The sequence shown here is derived from an EMBL/GenBank/DDBJ whole genome shotgun (WGS) entry which is preliminary data.</text>
</comment>
<dbReference type="Gene3D" id="2.60.40.10">
    <property type="entry name" value="Immunoglobulins"/>
    <property type="match status" value="1"/>
</dbReference>
<protein>
    <submittedName>
        <fullName evidence="5">T9SS type A sorting domain-containing protein</fullName>
    </submittedName>
</protein>
<dbReference type="OrthoDB" id="9809781at2"/>
<organism evidence="5 6">
    <name type="scientific">Dyadobacter psychrotolerans</name>
    <dbReference type="NCBI Taxonomy" id="2541721"/>
    <lineage>
        <taxon>Bacteria</taxon>
        <taxon>Pseudomonadati</taxon>
        <taxon>Bacteroidota</taxon>
        <taxon>Cytophagia</taxon>
        <taxon>Cytophagales</taxon>
        <taxon>Spirosomataceae</taxon>
        <taxon>Dyadobacter</taxon>
    </lineage>
</organism>
<evidence type="ECO:0000256" key="2">
    <source>
        <dbReference type="SAM" id="SignalP"/>
    </source>
</evidence>
<evidence type="ECO:0000256" key="1">
    <source>
        <dbReference type="ARBA" id="ARBA00022729"/>
    </source>
</evidence>
<evidence type="ECO:0000259" key="4">
    <source>
        <dbReference type="Pfam" id="PF16656"/>
    </source>
</evidence>
<feature type="domain" description="Purple acid phosphatase N-terminal" evidence="4">
    <location>
        <begin position="28"/>
        <end position="92"/>
    </location>
</feature>
<dbReference type="RefSeq" id="WP_131958728.1">
    <property type="nucleotide sequence ID" value="NZ_SMFL01000004.1"/>
</dbReference>
<feature type="domain" description="Calcineurin-like phosphoesterase" evidence="3">
    <location>
        <begin position="116"/>
        <end position="327"/>
    </location>
</feature>
<keyword evidence="6" id="KW-1185">Reference proteome</keyword>
<dbReference type="InterPro" id="IPR029052">
    <property type="entry name" value="Metallo-depent_PP-like"/>
</dbReference>
<proteinExistence type="predicted"/>
<dbReference type="InterPro" id="IPR026444">
    <property type="entry name" value="Secre_tail"/>
</dbReference>
<dbReference type="EMBL" id="SMFL01000004">
    <property type="protein sequence ID" value="TDE15465.1"/>
    <property type="molecule type" value="Genomic_DNA"/>
</dbReference>
<name>A0A4R5DW32_9BACT</name>
<feature type="signal peptide" evidence="2">
    <location>
        <begin position="1"/>
        <end position="19"/>
    </location>
</feature>
<dbReference type="Gene3D" id="3.60.21.10">
    <property type="match status" value="1"/>
</dbReference>
<sequence length="700" mass="78241">MKKIILVILLLLAAYPNFAQLIRGPYLQAATSTGIVIRWRTDVPANSRVRYGSSGGSLTMSKDDNTLVTEHEIKLTGLTPATRYYYSIGSISVVYQGNDDNYFQTTPLAGTIAKYRFGVLGDCGTNSIIQDQVRDQLTAYVGNNYINALLLLGDNAYSFGTDAEYQSNFFNHYKDGFLKKYPIYPSPGNHDYDNDNLARQNDHNIPYYDNFTMPSQGEAGGVASKTESFYSYDYGNVHFLSLDSYGREDQSTRLYDTLGKQVQWIKADLAANQNKGWVVAYWHHPPYSLGSRNGETDPEMTQIRENFIRILERLGVDLIICGHSHVYERTKLMKGFYQKSENFNASAFNVSQSSGKYDGSENSCPYIKNPASQKGTVYVVAGSSGHLGYPSPGFPHQAMYYSNYEHGGAMLLEVEGNRLDAKWINDDGQIRDQFTMVKDVNKARSLTVDIGKSVNLEASFTGSYIWNTGATSKSLTVSPTTDTNYEVKDGQNCIQDVFQVKVNTPLPVKLDSFQSAVDAGNMVRLNWATSMEYNFSYFSIERSVNARDFAEIGRVNGGPNSAQNKQYEFKDTKSPELNTSETYYYRLKMVDQGGKIEYSRILSVKLAELILAGESPIDQVDIEVIPNPSSVDNIQIRLIGRAQAMTKLTITSASGKVILSRSVKLTHNLTPFVPTQLPAGVYFVKVIIEGRTINRKFVIY</sequence>
<keyword evidence="1 2" id="KW-0732">Signal</keyword>
<dbReference type="InterPro" id="IPR013783">
    <property type="entry name" value="Ig-like_fold"/>
</dbReference>
<feature type="chain" id="PRO_5020822158" evidence="2">
    <location>
        <begin position="20"/>
        <end position="700"/>
    </location>
</feature>
<dbReference type="SUPFAM" id="SSF49363">
    <property type="entry name" value="Purple acid phosphatase, N-terminal domain"/>
    <property type="match status" value="1"/>
</dbReference>
<dbReference type="AlphaFoldDB" id="A0A4R5DW32"/>
<dbReference type="SUPFAM" id="SSF56300">
    <property type="entry name" value="Metallo-dependent phosphatases"/>
    <property type="match status" value="1"/>
</dbReference>
<dbReference type="Gene3D" id="2.60.40.380">
    <property type="entry name" value="Purple acid phosphatase-like, N-terminal"/>
    <property type="match status" value="1"/>
</dbReference>
<dbReference type="PANTHER" id="PTHR45867:SF3">
    <property type="entry name" value="ACID PHOSPHATASE TYPE 7"/>
    <property type="match status" value="1"/>
</dbReference>
<dbReference type="PANTHER" id="PTHR45867">
    <property type="entry name" value="PURPLE ACID PHOSPHATASE"/>
    <property type="match status" value="1"/>
</dbReference>
<gene>
    <name evidence="5" type="ORF">E0F88_13215</name>
</gene>
<accession>A0A4R5DW32</accession>
<dbReference type="InterPro" id="IPR015914">
    <property type="entry name" value="PAPs_N"/>
</dbReference>
<dbReference type="Proteomes" id="UP000294850">
    <property type="component" value="Unassembled WGS sequence"/>
</dbReference>
<dbReference type="GO" id="GO:0003993">
    <property type="term" value="F:acid phosphatase activity"/>
    <property type="evidence" value="ECO:0007669"/>
    <property type="project" value="InterPro"/>
</dbReference>
<dbReference type="GO" id="GO:0046872">
    <property type="term" value="F:metal ion binding"/>
    <property type="evidence" value="ECO:0007669"/>
    <property type="project" value="InterPro"/>
</dbReference>
<dbReference type="InterPro" id="IPR008963">
    <property type="entry name" value="Purple_acid_Pase-like_N"/>
</dbReference>